<dbReference type="GO" id="GO:0006508">
    <property type="term" value="P:proteolysis"/>
    <property type="evidence" value="ECO:0007669"/>
    <property type="project" value="InterPro"/>
</dbReference>
<dbReference type="PANTHER" id="PTHR37536:SF1">
    <property type="entry name" value="ASPERGILLOPEPSIN, PUTAITVE (AFU_ORTHOLOGUE AFUA_7G01200)"/>
    <property type="match status" value="1"/>
</dbReference>
<sequence>MVATQFFAGLLFASAALASPAGRSRNTKRYGHQSNFLGNTTVIDNTSYNGNWAGAVISDAANTFTKVVGTFKVPGSSGADGASSAWVGIDGSTCQTALIQTGVTFTISGGDVSYDAWLEYIPAAEVSYDGSISFAEGDSVTVSIDVTSSTSGTASIVNNSNGQKVSQTISSSTPLCQQDAEWIVEDFSENGGEVPFGDFGKVTFTDGSATKSDGSTVDPSTGGVYDIQQNGVDMTSSALSPGGVTVTWLSAA</sequence>
<feature type="chain" id="PRO_5007871119" description="Concanavalin A-like lectin/glucanase" evidence="2">
    <location>
        <begin position="19"/>
        <end position="252"/>
    </location>
</feature>
<evidence type="ECO:0000256" key="1">
    <source>
        <dbReference type="PIRSR" id="PIRSR600250-50"/>
    </source>
</evidence>
<evidence type="ECO:0000256" key="2">
    <source>
        <dbReference type="SAM" id="SignalP"/>
    </source>
</evidence>
<accession>A0A166BAX2</accession>
<dbReference type="Proteomes" id="UP000076532">
    <property type="component" value="Unassembled WGS sequence"/>
</dbReference>
<keyword evidence="2" id="KW-0732">Signal</keyword>
<dbReference type="InterPro" id="IPR038656">
    <property type="entry name" value="Peptidase_G1_sf"/>
</dbReference>
<evidence type="ECO:0000313" key="3">
    <source>
        <dbReference type="EMBL" id="KZP12455.1"/>
    </source>
</evidence>
<dbReference type="Gene3D" id="2.60.120.700">
    <property type="entry name" value="Peptidase G1"/>
    <property type="match status" value="1"/>
</dbReference>
<dbReference type="PRINTS" id="PR00977">
    <property type="entry name" value="SCYTLDPTASE"/>
</dbReference>
<dbReference type="Pfam" id="PF01828">
    <property type="entry name" value="Peptidase_A4"/>
    <property type="match status" value="1"/>
</dbReference>
<dbReference type="CDD" id="cd13426">
    <property type="entry name" value="Peptidase_G1"/>
    <property type="match status" value="1"/>
</dbReference>
<evidence type="ECO:0008006" key="5">
    <source>
        <dbReference type="Google" id="ProtNLM"/>
    </source>
</evidence>
<name>A0A166BAX2_9AGAM</name>
<gene>
    <name evidence="3" type="ORF">FIBSPDRAFT_836231</name>
</gene>
<dbReference type="EMBL" id="KV417647">
    <property type="protein sequence ID" value="KZP12455.1"/>
    <property type="molecule type" value="Genomic_DNA"/>
</dbReference>
<reference evidence="3 4" key="1">
    <citation type="journal article" date="2016" name="Mol. Biol. Evol.">
        <title>Comparative Genomics of Early-Diverging Mushroom-Forming Fungi Provides Insights into the Origins of Lignocellulose Decay Capabilities.</title>
        <authorList>
            <person name="Nagy L.G."/>
            <person name="Riley R."/>
            <person name="Tritt A."/>
            <person name="Adam C."/>
            <person name="Daum C."/>
            <person name="Floudas D."/>
            <person name="Sun H."/>
            <person name="Yadav J.S."/>
            <person name="Pangilinan J."/>
            <person name="Larsson K.H."/>
            <person name="Matsuura K."/>
            <person name="Barry K."/>
            <person name="Labutti K."/>
            <person name="Kuo R."/>
            <person name="Ohm R.A."/>
            <person name="Bhattacharya S.S."/>
            <person name="Shirouzu T."/>
            <person name="Yoshinaga Y."/>
            <person name="Martin F.M."/>
            <person name="Grigoriev I.V."/>
            <person name="Hibbett D.S."/>
        </authorList>
    </citation>
    <scope>NUCLEOTIDE SEQUENCE [LARGE SCALE GENOMIC DNA]</scope>
    <source>
        <strain evidence="3 4">CBS 109695</strain>
    </source>
</reference>
<keyword evidence="4" id="KW-1185">Reference proteome</keyword>
<dbReference type="AlphaFoldDB" id="A0A166BAX2"/>
<dbReference type="GO" id="GO:0070007">
    <property type="term" value="F:glutamic-type endopeptidase activity"/>
    <property type="evidence" value="ECO:0007669"/>
    <property type="project" value="InterPro"/>
</dbReference>
<dbReference type="OrthoDB" id="2862635at2759"/>
<feature type="active site" description="Proton acceptor" evidence="1">
    <location>
        <position position="185"/>
    </location>
</feature>
<dbReference type="STRING" id="436010.A0A166BAX2"/>
<dbReference type="SUPFAM" id="SSF49899">
    <property type="entry name" value="Concanavalin A-like lectins/glucanases"/>
    <property type="match status" value="1"/>
</dbReference>
<dbReference type="InterPro" id="IPR000250">
    <property type="entry name" value="Peptidase_G1"/>
</dbReference>
<protein>
    <recommendedName>
        <fullName evidence="5">Concanavalin A-like lectin/glucanase</fullName>
    </recommendedName>
</protein>
<dbReference type="PANTHER" id="PTHR37536">
    <property type="entry name" value="PUTATIVE (AFU_ORTHOLOGUE AFUA_3G02970)-RELATED"/>
    <property type="match status" value="1"/>
</dbReference>
<proteinExistence type="predicted"/>
<evidence type="ECO:0000313" key="4">
    <source>
        <dbReference type="Proteomes" id="UP000076532"/>
    </source>
</evidence>
<feature type="signal peptide" evidence="2">
    <location>
        <begin position="1"/>
        <end position="18"/>
    </location>
</feature>
<dbReference type="InterPro" id="IPR013320">
    <property type="entry name" value="ConA-like_dom_sf"/>
</dbReference>
<organism evidence="3 4">
    <name type="scientific">Athelia psychrophila</name>
    <dbReference type="NCBI Taxonomy" id="1759441"/>
    <lineage>
        <taxon>Eukaryota</taxon>
        <taxon>Fungi</taxon>
        <taxon>Dikarya</taxon>
        <taxon>Basidiomycota</taxon>
        <taxon>Agaricomycotina</taxon>
        <taxon>Agaricomycetes</taxon>
        <taxon>Agaricomycetidae</taxon>
        <taxon>Atheliales</taxon>
        <taxon>Atheliaceae</taxon>
        <taxon>Athelia</taxon>
    </lineage>
</organism>